<dbReference type="RefSeq" id="WP_165358500.1">
    <property type="nucleotide sequence ID" value="NZ_ML142900.1"/>
</dbReference>
<evidence type="ECO:0008006" key="4">
    <source>
        <dbReference type="Google" id="ProtNLM"/>
    </source>
</evidence>
<keyword evidence="1" id="KW-0732">Signal</keyword>
<accession>A0A2P8E3R4</accession>
<dbReference type="GO" id="GO:0008237">
    <property type="term" value="F:metallopeptidase activity"/>
    <property type="evidence" value="ECO:0007669"/>
    <property type="project" value="InterPro"/>
</dbReference>
<evidence type="ECO:0000313" key="3">
    <source>
        <dbReference type="Proteomes" id="UP000243528"/>
    </source>
</evidence>
<dbReference type="AlphaFoldDB" id="A0A2P8E3R4"/>
<dbReference type="Gene3D" id="3.40.390.10">
    <property type="entry name" value="Collagenase (Catalytic Domain)"/>
    <property type="match status" value="1"/>
</dbReference>
<dbReference type="SUPFAM" id="SSF55486">
    <property type="entry name" value="Metalloproteases ('zincins'), catalytic domain"/>
    <property type="match status" value="1"/>
</dbReference>
<feature type="signal peptide" evidence="1">
    <location>
        <begin position="1"/>
        <end position="21"/>
    </location>
</feature>
<evidence type="ECO:0000313" key="2">
    <source>
        <dbReference type="EMBL" id="PSL04101.1"/>
    </source>
</evidence>
<organism evidence="2 3">
    <name type="scientific">Haloactinopolyspora alba</name>
    <dbReference type="NCBI Taxonomy" id="648780"/>
    <lineage>
        <taxon>Bacteria</taxon>
        <taxon>Bacillati</taxon>
        <taxon>Actinomycetota</taxon>
        <taxon>Actinomycetes</taxon>
        <taxon>Jiangellales</taxon>
        <taxon>Jiangellaceae</taxon>
        <taxon>Haloactinopolyspora</taxon>
    </lineage>
</organism>
<proteinExistence type="predicted"/>
<feature type="chain" id="PRO_5015110546" description="Matrixin" evidence="1">
    <location>
        <begin position="22"/>
        <end position="187"/>
    </location>
</feature>
<dbReference type="InterPro" id="IPR024079">
    <property type="entry name" value="MetalloPept_cat_dom_sf"/>
</dbReference>
<comment type="caution">
    <text evidence="2">The sequence shown here is derived from an EMBL/GenBank/DDBJ whole genome shotgun (WGS) entry which is preliminary data.</text>
</comment>
<sequence>MLRTLAGVALVVAGVLLPTSAAGGDLPQLDAGVTREESLGRWPGVAPLVCVQDETAGFPVREAAADFRDLPVRLVVKDDCTHHGNVVRVVTRMAEDCCYSAWFKGERMEHDPELFASATIWLNVDQAYRHTPESWAAAIRHELGHAAGLGHGDGTTVMHPTGYTEVGHLTEGDRQAIADIYERSRAE</sequence>
<keyword evidence="3" id="KW-1185">Reference proteome</keyword>
<dbReference type="Proteomes" id="UP000243528">
    <property type="component" value="Unassembled WGS sequence"/>
</dbReference>
<gene>
    <name evidence="2" type="ORF">CLV30_106104</name>
</gene>
<protein>
    <recommendedName>
        <fullName evidence="4">Matrixin</fullName>
    </recommendedName>
</protein>
<dbReference type="EMBL" id="PYGE01000006">
    <property type="protein sequence ID" value="PSL04101.1"/>
    <property type="molecule type" value="Genomic_DNA"/>
</dbReference>
<reference evidence="2 3" key="1">
    <citation type="submission" date="2018-03" db="EMBL/GenBank/DDBJ databases">
        <title>Genomic Encyclopedia of Archaeal and Bacterial Type Strains, Phase II (KMG-II): from individual species to whole genera.</title>
        <authorList>
            <person name="Goeker M."/>
        </authorList>
    </citation>
    <scope>NUCLEOTIDE SEQUENCE [LARGE SCALE GENOMIC DNA]</scope>
    <source>
        <strain evidence="2 3">DSM 45211</strain>
    </source>
</reference>
<evidence type="ECO:0000256" key="1">
    <source>
        <dbReference type="SAM" id="SignalP"/>
    </source>
</evidence>
<name>A0A2P8E3R4_9ACTN</name>